<gene>
    <name evidence="1" type="ORF">C7443_107169</name>
</gene>
<dbReference type="InterPro" id="IPR029069">
    <property type="entry name" value="HotDog_dom_sf"/>
</dbReference>
<dbReference type="SUPFAM" id="SSF54637">
    <property type="entry name" value="Thioesterase/thiol ester dehydrase-isomerase"/>
    <property type="match status" value="1"/>
</dbReference>
<name>A0A317MTD7_9GAMM</name>
<evidence type="ECO:0000313" key="2">
    <source>
        <dbReference type="Proteomes" id="UP000246569"/>
    </source>
</evidence>
<organism evidence="1 2">
    <name type="scientific">Plasticicumulans acidivorans</name>
    <dbReference type="NCBI Taxonomy" id="886464"/>
    <lineage>
        <taxon>Bacteria</taxon>
        <taxon>Pseudomonadati</taxon>
        <taxon>Pseudomonadota</taxon>
        <taxon>Gammaproteobacteria</taxon>
        <taxon>Candidatus Competibacteraceae</taxon>
        <taxon>Plasticicumulans</taxon>
    </lineage>
</organism>
<dbReference type="PANTHER" id="PTHR31793:SF2">
    <property type="entry name" value="BLR1345 PROTEIN"/>
    <property type="match status" value="1"/>
</dbReference>
<dbReference type="Pfam" id="PF13279">
    <property type="entry name" value="4HBT_2"/>
    <property type="match status" value="1"/>
</dbReference>
<dbReference type="EMBL" id="QGTJ01000007">
    <property type="protein sequence ID" value="PWV60594.1"/>
    <property type="molecule type" value="Genomic_DNA"/>
</dbReference>
<dbReference type="CDD" id="cd00586">
    <property type="entry name" value="4HBT"/>
    <property type="match status" value="1"/>
</dbReference>
<comment type="caution">
    <text evidence="1">The sequence shown here is derived from an EMBL/GenBank/DDBJ whole genome shotgun (WGS) entry which is preliminary data.</text>
</comment>
<dbReference type="AlphaFoldDB" id="A0A317MTD7"/>
<dbReference type="GO" id="GO:0047617">
    <property type="term" value="F:fatty acyl-CoA hydrolase activity"/>
    <property type="evidence" value="ECO:0007669"/>
    <property type="project" value="TreeGrafter"/>
</dbReference>
<dbReference type="RefSeq" id="WP_110019073.1">
    <property type="nucleotide sequence ID" value="NZ_QGTJ01000007.1"/>
</dbReference>
<dbReference type="PANTHER" id="PTHR31793">
    <property type="entry name" value="4-HYDROXYBENZOYL-COA THIOESTERASE FAMILY MEMBER"/>
    <property type="match status" value="1"/>
</dbReference>
<keyword evidence="2" id="KW-1185">Reference proteome</keyword>
<reference evidence="1 2" key="1">
    <citation type="submission" date="2018-05" db="EMBL/GenBank/DDBJ databases">
        <title>Genomic Encyclopedia of Type Strains, Phase IV (KMG-IV): sequencing the most valuable type-strain genomes for metagenomic binning, comparative biology and taxonomic classification.</title>
        <authorList>
            <person name="Goeker M."/>
        </authorList>
    </citation>
    <scope>NUCLEOTIDE SEQUENCE [LARGE SCALE GENOMIC DNA]</scope>
    <source>
        <strain evidence="1 2">DSM 23606</strain>
    </source>
</reference>
<accession>A0A317MTD7</accession>
<dbReference type="Gene3D" id="3.10.129.10">
    <property type="entry name" value="Hotdog Thioesterase"/>
    <property type="match status" value="1"/>
</dbReference>
<dbReference type="InterPro" id="IPR050563">
    <property type="entry name" value="4-hydroxybenzoyl-CoA_TE"/>
</dbReference>
<dbReference type="Proteomes" id="UP000246569">
    <property type="component" value="Unassembled WGS sequence"/>
</dbReference>
<proteinExistence type="predicted"/>
<sequence>MSTAPAPLALYSTVVPSQWIDYNGHMNVAYYVMAFDQATDAVLDHLGLGEAHRAATNCSAFVVETHINYQHELVVDTPLRVETQLLGHDSKRVQLFHWMYNARSGELAASTEILLVHVDLGSRHACAMPQSILDRLNALAAEHINLPWPLAAGRAIKLARRR</sequence>
<keyword evidence="1" id="KW-0378">Hydrolase</keyword>
<dbReference type="OrthoDB" id="6117985at2"/>
<protein>
    <submittedName>
        <fullName evidence="1">Acyl-CoA thioester hydrolase</fullName>
    </submittedName>
</protein>
<evidence type="ECO:0000313" key="1">
    <source>
        <dbReference type="EMBL" id="PWV60594.1"/>
    </source>
</evidence>